<dbReference type="KEGG" id="sasa:106565974"/>
<dbReference type="GO" id="GO:0005524">
    <property type="term" value="F:ATP binding"/>
    <property type="evidence" value="ECO:0007669"/>
    <property type="project" value="UniProtKB-KW"/>
</dbReference>
<dbReference type="PANTHER" id="PTHR12227">
    <property type="entry name" value="GLYCERATE KINASE"/>
    <property type="match status" value="1"/>
</dbReference>
<dbReference type="GeneID" id="106565974"/>
<evidence type="ECO:0000256" key="1">
    <source>
        <dbReference type="ARBA" id="ARBA00000694"/>
    </source>
</evidence>
<protein>
    <recommendedName>
        <fullName evidence="4">Glycerate kinase</fullName>
        <ecNumber evidence="3">2.7.1.31</ecNumber>
    </recommendedName>
</protein>
<dbReference type="Gene3D" id="3.40.1480.10">
    <property type="entry name" value="MOFRL domain"/>
    <property type="match status" value="1"/>
</dbReference>
<keyword evidence="8" id="KW-0418">Kinase</keyword>
<dbReference type="Pfam" id="PF13660">
    <property type="entry name" value="DUF4147"/>
    <property type="match status" value="1"/>
</dbReference>
<dbReference type="PANTHER" id="PTHR12227:SF0">
    <property type="entry name" value="GLYCERATE KINASE"/>
    <property type="match status" value="1"/>
</dbReference>
<evidence type="ECO:0000259" key="5">
    <source>
        <dbReference type="Pfam" id="PF05161"/>
    </source>
</evidence>
<dbReference type="RefSeq" id="XP_013989173.2">
    <property type="nucleotide sequence ID" value="XM_014133698.2"/>
</dbReference>
<sequence length="625" mass="66362">MGGSCPPPSPPGFPPLVVPDCTSKKTNTQTAHFSCPMVKLESIITQRVHIQLELSSVPILPHCLSADPDSAIHSSHTEHRGNPEVHHTRCTGAPCKDSLMACVVSLYRPLSLLAPVGVRRAIVYRMSLDMRAREVFATAIEAVQPDIVVRRGLERTGDTLLVNGRSFTLKNNLHLVGFGKAVLGMAAEAERIVGDHLVRGVISVPHGIQETIRQHGKDQMLLKDGSHITVMEGAKHNLPDADAQRAAECIKELVSTLTENDMLLVLISGGGSALLPAPVPPISLQEKQDVTRRLAGAGATIQELNSVRRALSILKGGGLAHCAHPAQVVALVLSDVIGDPLDLIASGPTVWTEVWPEEIWSVLERYGLSSSLPVSVKEVLGRSAPRWEKSGEQSDRAAHVLNAVIGSNSIALECAGRRARELGFRPVVLSPGVCGDVQSVSRLYGLLARFACSRDEPPPELPAEILKLGPETGVESWDLCRAMQVLGEGRGEGWGATCLLAGGEPTVQLTGKGRGGRNQELALRVGLELEGMELPPKGPLFLSGGTDGQDGPTEAAGAVTDAGLGKEARAQGLDPDGFLVNNDSFTFFSRLSGGQRLLLPGLTGTNVMDVHMLLIPPIPIVVSGR</sequence>
<name>A0A1S3LDZ5_SALSA</name>
<evidence type="ECO:0000259" key="6">
    <source>
        <dbReference type="Pfam" id="PF13660"/>
    </source>
</evidence>
<dbReference type="EC" id="2.7.1.31" evidence="3"/>
<evidence type="ECO:0000256" key="4">
    <source>
        <dbReference type="ARBA" id="ARBA00020720"/>
    </source>
</evidence>
<keyword evidence="7" id="KW-1185">Reference proteome</keyword>
<reference evidence="8" key="1">
    <citation type="submission" date="2025-08" db="UniProtKB">
        <authorList>
            <consortium name="RefSeq"/>
        </authorList>
    </citation>
    <scope>IDENTIFICATION</scope>
</reference>
<accession>A0A1S3LDZ5</accession>
<dbReference type="CTD" id="132158"/>
<dbReference type="Gene3D" id="3.40.50.10180">
    <property type="entry name" value="Glycerate kinase, MOFRL-like N-terminal domain"/>
    <property type="match status" value="1"/>
</dbReference>
<organism evidence="7 8">
    <name type="scientific">Salmo salar</name>
    <name type="common">Atlantic salmon</name>
    <dbReference type="NCBI Taxonomy" id="8030"/>
    <lineage>
        <taxon>Eukaryota</taxon>
        <taxon>Metazoa</taxon>
        <taxon>Chordata</taxon>
        <taxon>Craniata</taxon>
        <taxon>Vertebrata</taxon>
        <taxon>Euteleostomi</taxon>
        <taxon>Actinopterygii</taxon>
        <taxon>Neopterygii</taxon>
        <taxon>Teleostei</taxon>
        <taxon>Protacanthopterygii</taxon>
        <taxon>Salmoniformes</taxon>
        <taxon>Salmonidae</taxon>
        <taxon>Salmoninae</taxon>
        <taxon>Salmo</taxon>
    </lineage>
</organism>
<dbReference type="STRING" id="8030.ENSSSAP00000029821"/>
<dbReference type="GO" id="GO:0005737">
    <property type="term" value="C:cytoplasm"/>
    <property type="evidence" value="ECO:0007669"/>
    <property type="project" value="TreeGrafter"/>
</dbReference>
<feature type="domain" description="MOFRL" evidence="5">
    <location>
        <begin position="498"/>
        <end position="609"/>
    </location>
</feature>
<dbReference type="InterPro" id="IPR037035">
    <property type="entry name" value="GK-like_C_sf"/>
</dbReference>
<dbReference type="Pfam" id="PF05161">
    <property type="entry name" value="MOFRL"/>
    <property type="match status" value="1"/>
</dbReference>
<gene>
    <name evidence="8" type="primary">glyctk</name>
</gene>
<dbReference type="InterPro" id="IPR039760">
    <property type="entry name" value="MOFRL_protein"/>
</dbReference>
<dbReference type="InterPro" id="IPR007835">
    <property type="entry name" value="MOFRL"/>
</dbReference>
<dbReference type="GO" id="GO:0008887">
    <property type="term" value="F:glycerate kinase activity"/>
    <property type="evidence" value="ECO:0007669"/>
    <property type="project" value="UniProtKB-EC"/>
</dbReference>
<dbReference type="PaxDb" id="8030-ENSSSAP00000029821"/>
<evidence type="ECO:0000256" key="2">
    <source>
        <dbReference type="ARBA" id="ARBA00005393"/>
    </source>
</evidence>
<proteinExistence type="inferred from homology"/>
<dbReference type="SUPFAM" id="SSF82544">
    <property type="entry name" value="GckA/TtuD-like"/>
    <property type="match status" value="1"/>
</dbReference>
<dbReference type="InterPro" id="IPR025286">
    <property type="entry name" value="MOFRL_assoc_dom"/>
</dbReference>
<dbReference type="Bgee" id="ENSSSAG00000039340">
    <property type="expression patterns" value="Expressed in liver and 20 other cell types or tissues"/>
</dbReference>
<feature type="domain" description="MOFRL-associated" evidence="6">
    <location>
        <begin position="132"/>
        <end position="380"/>
    </location>
</feature>
<dbReference type="InterPro" id="IPR038614">
    <property type="entry name" value="GK_N_sf"/>
</dbReference>
<keyword evidence="8" id="KW-0808">Transferase</keyword>
<evidence type="ECO:0000313" key="7">
    <source>
        <dbReference type="Proteomes" id="UP001652741"/>
    </source>
</evidence>
<dbReference type="AlphaFoldDB" id="A0A1S3LDZ5"/>
<evidence type="ECO:0000256" key="3">
    <source>
        <dbReference type="ARBA" id="ARBA00012101"/>
    </source>
</evidence>
<evidence type="ECO:0000313" key="8">
    <source>
        <dbReference type="RefSeq" id="XP_013989173.2"/>
    </source>
</evidence>
<dbReference type="Proteomes" id="UP001652741">
    <property type="component" value="Chromosome ssa12"/>
</dbReference>
<comment type="similarity">
    <text evidence="2">Belongs to the glycerate kinase type-2 family.</text>
</comment>
<comment type="catalytic activity">
    <reaction evidence="1">
        <text>(R)-glycerate + ATP = (2R)-3-phosphoglycerate + ADP + H(+)</text>
        <dbReference type="Rhea" id="RHEA:23516"/>
        <dbReference type="ChEBI" id="CHEBI:15378"/>
        <dbReference type="ChEBI" id="CHEBI:16659"/>
        <dbReference type="ChEBI" id="CHEBI:30616"/>
        <dbReference type="ChEBI" id="CHEBI:58272"/>
        <dbReference type="ChEBI" id="CHEBI:456216"/>
        <dbReference type="EC" id="2.7.1.31"/>
    </reaction>
</comment>